<keyword evidence="1" id="KW-0472">Membrane</keyword>
<dbReference type="InterPro" id="IPR003675">
    <property type="entry name" value="Rce1/LyrA-like_dom"/>
</dbReference>
<keyword evidence="1" id="KW-0812">Transmembrane</keyword>
<reference evidence="3 4" key="1">
    <citation type="journal article" date="2014" name="Genome Announc.">
        <title>Draft genome sequences of the altered schaedler flora, a defined bacterial community from gnotobiotic mice.</title>
        <authorList>
            <person name="Wannemuehler M.J."/>
            <person name="Overstreet A.M."/>
            <person name="Ward D.V."/>
            <person name="Phillips G.J."/>
        </authorList>
    </citation>
    <scope>NUCLEOTIDE SEQUENCE [LARGE SCALE GENOMIC DNA]</scope>
    <source>
        <strain evidence="3 4">ASF492</strain>
    </source>
</reference>
<dbReference type="Pfam" id="PF02517">
    <property type="entry name" value="Rce1-like"/>
    <property type="match status" value="1"/>
</dbReference>
<dbReference type="Proteomes" id="UP000012589">
    <property type="component" value="Unassembled WGS sequence"/>
</dbReference>
<dbReference type="eggNOG" id="COG1266">
    <property type="taxonomic scope" value="Bacteria"/>
</dbReference>
<sequence>MTMKRIGRFLFCLLPLIITIVLQNLVSIPICGITAIAVLIKNNHTQISLDELINELLSIWSTGPFIIFVSMTYAIAALVIFGFWYRKKLAANQERVAVKAAFDLRIVFALLLLSFGLQYVIGYLMNFIGMLRPDWMQSYTELIDTAGIGTLSPLTIIYAVIIAPISEELIFRGVTLGYAKKILPVTGAVCLQAVLFGIFHMNIIQGIYAAFLGLFIGYLKEAGGSIAIPIVFHAFFNIFGSFAGDSMYYHMEQPFFFLLWLTVGVLLTYAGIFLFQYGISVRDHADIG</sequence>
<evidence type="ECO:0000256" key="1">
    <source>
        <dbReference type="SAM" id="Phobius"/>
    </source>
</evidence>
<dbReference type="PANTHER" id="PTHR36435:SF1">
    <property type="entry name" value="CAAX AMINO TERMINAL PROTEASE FAMILY PROTEIN"/>
    <property type="match status" value="1"/>
</dbReference>
<keyword evidence="4" id="KW-1185">Reference proteome</keyword>
<dbReference type="InterPro" id="IPR052710">
    <property type="entry name" value="CAAX_protease"/>
</dbReference>
<protein>
    <recommendedName>
        <fullName evidence="2">CAAX prenyl protease 2/Lysostaphin resistance protein A-like domain-containing protein</fullName>
    </recommendedName>
</protein>
<feature type="transmembrane region" description="Helical" evidence="1">
    <location>
        <begin position="222"/>
        <end position="243"/>
    </location>
</feature>
<dbReference type="OrthoDB" id="9782250at2"/>
<feature type="transmembrane region" description="Helical" evidence="1">
    <location>
        <begin position="255"/>
        <end position="279"/>
    </location>
</feature>
<dbReference type="EMBL" id="AQFT01000066">
    <property type="protein sequence ID" value="EMZ27943.1"/>
    <property type="molecule type" value="Genomic_DNA"/>
</dbReference>
<gene>
    <name evidence="3" type="ORF">C823_02084</name>
</gene>
<evidence type="ECO:0000313" key="3">
    <source>
        <dbReference type="EMBL" id="EMZ27943.1"/>
    </source>
</evidence>
<dbReference type="GO" id="GO:0080120">
    <property type="term" value="P:CAAX-box protein maturation"/>
    <property type="evidence" value="ECO:0007669"/>
    <property type="project" value="UniProtKB-ARBA"/>
</dbReference>
<evidence type="ECO:0000259" key="2">
    <source>
        <dbReference type="Pfam" id="PF02517"/>
    </source>
</evidence>
<comment type="caution">
    <text evidence="3">The sequence shown here is derived from an EMBL/GenBank/DDBJ whole genome shotgun (WGS) entry which is preliminary data.</text>
</comment>
<dbReference type="AlphaFoldDB" id="N2AN81"/>
<name>N2AN81_9FIRM</name>
<dbReference type="PANTHER" id="PTHR36435">
    <property type="entry name" value="SLR1288 PROTEIN"/>
    <property type="match status" value="1"/>
</dbReference>
<feature type="domain" description="CAAX prenyl protease 2/Lysostaphin resistance protein A-like" evidence="2">
    <location>
        <begin position="153"/>
        <end position="239"/>
    </location>
</feature>
<evidence type="ECO:0000313" key="4">
    <source>
        <dbReference type="Proteomes" id="UP000012589"/>
    </source>
</evidence>
<feature type="transmembrane region" description="Helical" evidence="1">
    <location>
        <begin position="12"/>
        <end position="40"/>
    </location>
</feature>
<feature type="transmembrane region" description="Helical" evidence="1">
    <location>
        <begin position="145"/>
        <end position="165"/>
    </location>
</feature>
<proteinExistence type="predicted"/>
<keyword evidence="1" id="KW-1133">Transmembrane helix</keyword>
<dbReference type="HOGENOM" id="CLU_060313_0_0_9"/>
<feature type="transmembrane region" description="Helical" evidence="1">
    <location>
        <begin position="60"/>
        <end position="85"/>
    </location>
</feature>
<dbReference type="GO" id="GO:0004175">
    <property type="term" value="F:endopeptidase activity"/>
    <property type="evidence" value="ECO:0007669"/>
    <property type="project" value="UniProtKB-ARBA"/>
</dbReference>
<feature type="transmembrane region" description="Helical" evidence="1">
    <location>
        <begin position="185"/>
        <end position="216"/>
    </location>
</feature>
<organism evidence="3 4">
    <name type="scientific">Eubacterium plexicaudatum ASF492</name>
    <dbReference type="NCBI Taxonomy" id="1235802"/>
    <lineage>
        <taxon>Bacteria</taxon>
        <taxon>Bacillati</taxon>
        <taxon>Bacillota</taxon>
        <taxon>Clostridia</taxon>
        <taxon>Eubacteriales</taxon>
        <taxon>Eubacteriaceae</taxon>
        <taxon>Eubacterium</taxon>
    </lineage>
</organism>
<dbReference type="PATRIC" id="fig|1235802.3.peg.2215"/>
<feature type="transmembrane region" description="Helical" evidence="1">
    <location>
        <begin position="106"/>
        <end position="125"/>
    </location>
</feature>
<dbReference type="STRING" id="1235802.C823_02084"/>
<accession>N2AN81</accession>